<dbReference type="EMBL" id="KD169508">
    <property type="protein sequence ID" value="EMS55501.1"/>
    <property type="molecule type" value="Genomic_DNA"/>
</dbReference>
<name>M7Z7G9_TRIUA</name>
<reference evidence="1" key="1">
    <citation type="journal article" date="2013" name="Nature">
        <title>Draft genome of the wheat A-genome progenitor Triticum urartu.</title>
        <authorList>
            <person name="Ling H.Q."/>
            <person name="Zhao S."/>
            <person name="Liu D."/>
            <person name="Wang J."/>
            <person name="Sun H."/>
            <person name="Zhang C."/>
            <person name="Fan H."/>
            <person name="Li D."/>
            <person name="Dong L."/>
            <person name="Tao Y."/>
            <person name="Gao C."/>
            <person name="Wu H."/>
            <person name="Li Y."/>
            <person name="Cui Y."/>
            <person name="Guo X."/>
            <person name="Zheng S."/>
            <person name="Wang B."/>
            <person name="Yu K."/>
            <person name="Liang Q."/>
            <person name="Yang W."/>
            <person name="Lou X."/>
            <person name="Chen J."/>
            <person name="Feng M."/>
            <person name="Jian J."/>
            <person name="Zhang X."/>
            <person name="Luo G."/>
            <person name="Jiang Y."/>
            <person name="Liu J."/>
            <person name="Wang Z."/>
            <person name="Sha Y."/>
            <person name="Zhang B."/>
            <person name="Wu H."/>
            <person name="Tang D."/>
            <person name="Shen Q."/>
            <person name="Xue P."/>
            <person name="Zou S."/>
            <person name="Wang X."/>
            <person name="Liu X."/>
            <person name="Wang F."/>
            <person name="Yang Y."/>
            <person name="An X."/>
            <person name="Dong Z."/>
            <person name="Zhang K."/>
            <person name="Zhang X."/>
            <person name="Luo M.C."/>
            <person name="Dvorak J."/>
            <person name="Tong Y."/>
            <person name="Wang J."/>
            <person name="Yang H."/>
            <person name="Li Z."/>
            <person name="Wang D."/>
            <person name="Zhang A."/>
            <person name="Wang J."/>
        </authorList>
    </citation>
    <scope>NUCLEOTIDE SEQUENCE</scope>
</reference>
<accession>M7Z7G9</accession>
<proteinExistence type="predicted"/>
<protein>
    <submittedName>
        <fullName evidence="1">Uncharacterized protein</fullName>
    </submittedName>
</protein>
<gene>
    <name evidence="1" type="ORF">TRIUR3_31635</name>
</gene>
<organism evidence="1">
    <name type="scientific">Triticum urartu</name>
    <name type="common">Red wild einkorn</name>
    <name type="synonym">Crithodium urartu</name>
    <dbReference type="NCBI Taxonomy" id="4572"/>
    <lineage>
        <taxon>Eukaryota</taxon>
        <taxon>Viridiplantae</taxon>
        <taxon>Streptophyta</taxon>
        <taxon>Embryophyta</taxon>
        <taxon>Tracheophyta</taxon>
        <taxon>Spermatophyta</taxon>
        <taxon>Magnoliopsida</taxon>
        <taxon>Liliopsida</taxon>
        <taxon>Poales</taxon>
        <taxon>Poaceae</taxon>
        <taxon>BOP clade</taxon>
        <taxon>Pooideae</taxon>
        <taxon>Triticodae</taxon>
        <taxon>Triticeae</taxon>
        <taxon>Triticinae</taxon>
        <taxon>Triticum</taxon>
    </lineage>
</organism>
<dbReference type="AlphaFoldDB" id="M7Z7G9"/>
<sequence length="109" mass="11830">MGVAGTRGGGVAWGWGRTGRRLEEAGSEAARRLDGEEDERRWLVDKVKGEGAMVMCGEEAQTDMAAARCRFAYNCDAAVCLDCHGLLFLLEDDALLPLLPSTTYKGYTL</sequence>
<evidence type="ECO:0000313" key="1">
    <source>
        <dbReference type="EMBL" id="EMS55501.1"/>
    </source>
</evidence>